<dbReference type="InterPro" id="IPR049893">
    <property type="entry name" value="Bvu_2165-like_IHF-HU-DNA_bdg"/>
</dbReference>
<dbReference type="EMBL" id="RJJX01000002">
    <property type="protein sequence ID" value="RUT79689.1"/>
    <property type="molecule type" value="Genomic_DNA"/>
</dbReference>
<protein>
    <submittedName>
        <fullName evidence="3">DUF4469 domain-containing protein</fullName>
    </submittedName>
</protein>
<dbReference type="CDD" id="cd12843">
    <property type="entry name" value="Bvu_2165_C_like"/>
    <property type="match status" value="1"/>
</dbReference>
<name>A0A434AYN6_9BACT</name>
<dbReference type="InterPro" id="IPR027824">
    <property type="entry name" value="DUF4469"/>
</dbReference>
<dbReference type="AlphaFoldDB" id="A0A434AYN6"/>
<dbReference type="Pfam" id="PF14734">
    <property type="entry name" value="DUF4469"/>
    <property type="match status" value="1"/>
</dbReference>
<evidence type="ECO:0000313" key="4">
    <source>
        <dbReference type="Proteomes" id="UP000282985"/>
    </source>
</evidence>
<comment type="caution">
    <text evidence="3">The sequence shown here is derived from an EMBL/GenBank/DDBJ whole genome shotgun (WGS) entry which is preliminary data.</text>
</comment>
<evidence type="ECO:0000259" key="1">
    <source>
        <dbReference type="Pfam" id="PF14734"/>
    </source>
</evidence>
<dbReference type="Proteomes" id="UP000282985">
    <property type="component" value="Unassembled WGS sequence"/>
</dbReference>
<feature type="domain" description="DUF4469" evidence="1">
    <location>
        <begin position="133"/>
        <end position="222"/>
    </location>
</feature>
<dbReference type="OrthoDB" id="1115271at2"/>
<dbReference type="Gene3D" id="2.70.50.70">
    <property type="match status" value="1"/>
</dbReference>
<sequence>MSLRYGLTPNSLTDDPDDYMGIVTDNESVNEEQIVEQMIGKGSTVTKAEALSVIEEFEYAVVEAVKNGNNVNTRLFKVHPSVAGVFNDKQDHFDASRHAIKLNLLAGSRLRAAIADIELHKVEIVSPQPVLQQFVDLKSKVINETFTPGQVASIRGSLLKFDTTDSQQGIFFINTTGEETRVENVIKNKPSEVLFFVPDSLSEGTFQIELRSIFHHSNTMKKGRLLNDLIPVK</sequence>
<evidence type="ECO:0000313" key="3">
    <source>
        <dbReference type="EMBL" id="RUT79689.1"/>
    </source>
</evidence>
<keyword evidence="4" id="KW-1185">Reference proteome</keyword>
<organism evidence="3 4">
    <name type="scientific">Ancylomarina longa</name>
    <dbReference type="NCBI Taxonomy" id="2487017"/>
    <lineage>
        <taxon>Bacteria</taxon>
        <taxon>Pseudomonadati</taxon>
        <taxon>Bacteroidota</taxon>
        <taxon>Bacteroidia</taxon>
        <taxon>Marinilabiliales</taxon>
        <taxon>Marinifilaceae</taxon>
        <taxon>Ancylomarina</taxon>
    </lineage>
</organism>
<proteinExistence type="predicted"/>
<reference evidence="3 4" key="1">
    <citation type="submission" date="2018-11" db="EMBL/GenBank/DDBJ databases">
        <title>Parancylomarina longa gen. nov., sp. nov., isolated from sediments of southern Okinawa.</title>
        <authorList>
            <person name="Fu T."/>
        </authorList>
    </citation>
    <scope>NUCLEOTIDE SEQUENCE [LARGE SCALE GENOMIC DNA]</scope>
    <source>
        <strain evidence="3 4">T3-2 S1-C</strain>
    </source>
</reference>
<dbReference type="RefSeq" id="WP_127342511.1">
    <property type="nucleotide sequence ID" value="NZ_RJJX01000002.1"/>
</dbReference>
<evidence type="ECO:0000259" key="2">
    <source>
        <dbReference type="Pfam" id="PF14848"/>
    </source>
</evidence>
<gene>
    <name evidence="3" type="ORF">DLK05_03120</name>
</gene>
<dbReference type="CDD" id="cd13833">
    <property type="entry name" value="HU_IHF_like"/>
    <property type="match status" value="1"/>
</dbReference>
<dbReference type="Pfam" id="PF14848">
    <property type="entry name" value="HU-DNA_bdg"/>
    <property type="match status" value="1"/>
</dbReference>
<feature type="domain" description="Bvu-2165-like IHF-HU-like DNA-binding" evidence="2">
    <location>
        <begin position="3"/>
        <end position="122"/>
    </location>
</feature>
<accession>A0A434AYN6</accession>